<feature type="non-terminal residue" evidence="2">
    <location>
        <position position="1"/>
    </location>
</feature>
<dbReference type="EMBL" id="CADCUH010000117">
    <property type="protein sequence ID" value="CAA9347665.1"/>
    <property type="molecule type" value="Genomic_DNA"/>
</dbReference>
<gene>
    <name evidence="2" type="ORF">AVDCRST_MAG36-1743</name>
</gene>
<evidence type="ECO:0000313" key="2">
    <source>
        <dbReference type="EMBL" id="CAA9347665.1"/>
    </source>
</evidence>
<feature type="non-terminal residue" evidence="2">
    <location>
        <position position="85"/>
    </location>
</feature>
<reference evidence="2" key="1">
    <citation type="submission" date="2020-02" db="EMBL/GenBank/DDBJ databases">
        <authorList>
            <person name="Meier V. D."/>
        </authorList>
    </citation>
    <scope>NUCLEOTIDE SEQUENCE</scope>
    <source>
        <strain evidence="2">AVDCRST_MAG36</strain>
    </source>
</reference>
<name>A0A6J4M717_9ACTN</name>
<protein>
    <submittedName>
        <fullName evidence="2">Uncharacterized protein</fullName>
    </submittedName>
</protein>
<dbReference type="AlphaFoldDB" id="A0A6J4M717"/>
<evidence type="ECO:0000256" key="1">
    <source>
        <dbReference type="SAM" id="MobiDB-lite"/>
    </source>
</evidence>
<accession>A0A6J4M717</accession>
<organism evidence="2">
    <name type="scientific">uncultured Nocardioidaceae bacterium</name>
    <dbReference type="NCBI Taxonomy" id="253824"/>
    <lineage>
        <taxon>Bacteria</taxon>
        <taxon>Bacillati</taxon>
        <taxon>Actinomycetota</taxon>
        <taxon>Actinomycetes</taxon>
        <taxon>Propionibacteriales</taxon>
        <taxon>Nocardioidaceae</taxon>
        <taxon>environmental samples</taxon>
    </lineage>
</organism>
<proteinExistence type="predicted"/>
<feature type="region of interest" description="Disordered" evidence="1">
    <location>
        <begin position="1"/>
        <end position="85"/>
    </location>
</feature>
<sequence length="85" mass="9668">VLHPRPHRGAPPVVPARLPGGRRPRRSQPVPRAVPDRGDRPGVRHHPRDPHRPGTVPHHQRRVLRPAGPAGPHRRDPVRPLLRRR</sequence>